<dbReference type="Proteomes" id="UP001226762">
    <property type="component" value="Unassembled WGS sequence"/>
</dbReference>
<dbReference type="AlphaFoldDB" id="A0AAE3WHI5"/>
<sequence>MQEVKSDLGPVKRLKVLLGHDWDYLVTDASDHLPIRGELQTGYSDDELMRFVMPG</sequence>
<name>A0AAE3WHI5_9RHOB</name>
<accession>A0AAE3WHI5</accession>
<organism evidence="1 2">
    <name type="scientific">Marimonas arenosa</name>
    <dbReference type="NCBI Taxonomy" id="1795305"/>
    <lineage>
        <taxon>Bacteria</taxon>
        <taxon>Pseudomonadati</taxon>
        <taxon>Pseudomonadota</taxon>
        <taxon>Alphaproteobacteria</taxon>
        <taxon>Rhodobacterales</taxon>
        <taxon>Paracoccaceae</taxon>
        <taxon>Marimonas</taxon>
    </lineage>
</organism>
<dbReference type="EMBL" id="JANHAX010000006">
    <property type="protein sequence ID" value="MDQ2091693.1"/>
    <property type="molecule type" value="Genomic_DNA"/>
</dbReference>
<reference evidence="1" key="2">
    <citation type="submission" date="2023-02" db="EMBL/GenBank/DDBJ databases">
        <title>'Rhodoalgimonas zhirmunskyi' gen. nov., isolated from a red alga.</title>
        <authorList>
            <person name="Nedashkovskaya O.I."/>
            <person name="Otstavnykh N.Y."/>
            <person name="Bystritskaya E.P."/>
            <person name="Balabanova L.A."/>
            <person name="Isaeva M.P."/>
        </authorList>
    </citation>
    <scope>NUCLEOTIDE SEQUENCE</scope>
    <source>
        <strain evidence="1">KCTC 52189</strain>
    </source>
</reference>
<keyword evidence="2" id="KW-1185">Reference proteome</keyword>
<evidence type="ECO:0000313" key="1">
    <source>
        <dbReference type="EMBL" id="MDQ2091693.1"/>
    </source>
</evidence>
<proteinExistence type="predicted"/>
<protein>
    <submittedName>
        <fullName evidence="1">Uncharacterized protein</fullName>
    </submittedName>
</protein>
<comment type="caution">
    <text evidence="1">The sequence shown here is derived from an EMBL/GenBank/DDBJ whole genome shotgun (WGS) entry which is preliminary data.</text>
</comment>
<reference evidence="1" key="1">
    <citation type="submission" date="2022-07" db="EMBL/GenBank/DDBJ databases">
        <authorList>
            <person name="Otstavnykh N."/>
            <person name="Isaeva M."/>
            <person name="Bystritskaya E."/>
        </authorList>
    </citation>
    <scope>NUCLEOTIDE SEQUENCE</scope>
    <source>
        <strain evidence="1">KCTC 52189</strain>
    </source>
</reference>
<evidence type="ECO:0000313" key="2">
    <source>
        <dbReference type="Proteomes" id="UP001226762"/>
    </source>
</evidence>
<gene>
    <name evidence="1" type="ORF">NO357_17465</name>
</gene>